<organism evidence="2 3">
    <name type="scientific">Protaetiibacter larvae</name>
    <dbReference type="NCBI Taxonomy" id="2592654"/>
    <lineage>
        <taxon>Bacteria</taxon>
        <taxon>Bacillati</taxon>
        <taxon>Actinomycetota</taxon>
        <taxon>Actinomycetes</taxon>
        <taxon>Micrococcales</taxon>
        <taxon>Microbacteriaceae</taxon>
        <taxon>Protaetiibacter</taxon>
    </lineage>
</organism>
<sequence>MLWTGPDDSDRVLVLAHGAGAPMDSEWMTMVAGLLGERGVRVARFEFAYMALRRVDGRRRPAPLAEKVLDEYRSVVALLRRETDAVPVIGGKSFGGRVASLVADELYAAGGIRGLVCLGYPFHPLGKPEQQRTTHLASLSAPALIAQGERDAMGSRAEVAGYALSPAIRIAWTPDGDHDLRPLKASGRTLADNLAHAADAVAAFVA</sequence>
<evidence type="ECO:0000313" key="3">
    <source>
        <dbReference type="Proteomes" id="UP000322159"/>
    </source>
</evidence>
<evidence type="ECO:0000259" key="1">
    <source>
        <dbReference type="Pfam" id="PF20408"/>
    </source>
</evidence>
<name>A0A5C1YBP3_9MICO</name>
<gene>
    <name evidence="2" type="ORF">FLP23_12120</name>
</gene>
<dbReference type="EMBL" id="CP043504">
    <property type="protein sequence ID" value="QEO10898.1"/>
    <property type="molecule type" value="Genomic_DNA"/>
</dbReference>
<accession>A0A5C1YBP3</accession>
<dbReference type="SUPFAM" id="SSF53474">
    <property type="entry name" value="alpha/beta-Hydrolases"/>
    <property type="match status" value="1"/>
</dbReference>
<evidence type="ECO:0000313" key="2">
    <source>
        <dbReference type="EMBL" id="QEO10898.1"/>
    </source>
</evidence>
<dbReference type="InterPro" id="IPR029058">
    <property type="entry name" value="AB_hydrolase_fold"/>
</dbReference>
<dbReference type="KEGG" id="lyk:FLP23_12120"/>
<dbReference type="GO" id="GO:0016787">
    <property type="term" value="F:hydrolase activity"/>
    <property type="evidence" value="ECO:0007669"/>
    <property type="project" value="UniProtKB-KW"/>
</dbReference>
<dbReference type="AlphaFoldDB" id="A0A5C1YBP3"/>
<keyword evidence="3" id="KW-1185">Reference proteome</keyword>
<dbReference type="OrthoDB" id="652634at2"/>
<reference evidence="2 3" key="1">
    <citation type="submission" date="2019-09" db="EMBL/GenBank/DDBJ databases">
        <title>Genome sequencing of strain KACC 19322.</title>
        <authorList>
            <person name="Heo J."/>
            <person name="Kim S.-J."/>
            <person name="Kim J.-S."/>
            <person name="Hong S.-B."/>
            <person name="Kwon S.-W."/>
        </authorList>
    </citation>
    <scope>NUCLEOTIDE SEQUENCE [LARGE SCALE GENOMIC DNA]</scope>
    <source>
        <strain evidence="2 3">KACC 19322</strain>
    </source>
</reference>
<dbReference type="Pfam" id="PF20408">
    <property type="entry name" value="Abhydrolase_11"/>
    <property type="match status" value="1"/>
</dbReference>
<dbReference type="InterPro" id="IPR026555">
    <property type="entry name" value="NSL3/Tex30"/>
</dbReference>
<dbReference type="PANTHER" id="PTHR13136:SF11">
    <property type="entry name" value="TESTIS-EXPRESSED PROTEIN 30"/>
    <property type="match status" value="1"/>
</dbReference>
<keyword evidence="2" id="KW-0378">Hydrolase</keyword>
<dbReference type="PANTHER" id="PTHR13136">
    <property type="entry name" value="TESTIS DEVELOPMENT PROTEIN PRTD"/>
    <property type="match status" value="1"/>
</dbReference>
<protein>
    <submittedName>
        <fullName evidence="2">Alpha/beta hydrolase</fullName>
    </submittedName>
</protein>
<feature type="domain" description="KANL3/Tex30 alpha/beta hydrolase-like" evidence="1">
    <location>
        <begin position="10"/>
        <end position="205"/>
    </location>
</feature>
<dbReference type="Gene3D" id="3.40.50.1820">
    <property type="entry name" value="alpha/beta hydrolase"/>
    <property type="match status" value="1"/>
</dbReference>
<proteinExistence type="predicted"/>
<dbReference type="Proteomes" id="UP000322159">
    <property type="component" value="Chromosome"/>
</dbReference>
<dbReference type="InterPro" id="IPR046879">
    <property type="entry name" value="KANL3/Tex30_Abhydrolase"/>
</dbReference>